<organism evidence="1 2">
    <name type="scientific">Cryoendolithus antarcticus</name>
    <dbReference type="NCBI Taxonomy" id="1507870"/>
    <lineage>
        <taxon>Eukaryota</taxon>
        <taxon>Fungi</taxon>
        <taxon>Dikarya</taxon>
        <taxon>Ascomycota</taxon>
        <taxon>Pezizomycotina</taxon>
        <taxon>Dothideomycetes</taxon>
        <taxon>Dothideomycetidae</taxon>
        <taxon>Cladosporiales</taxon>
        <taxon>Cladosporiaceae</taxon>
        <taxon>Cryoendolithus</taxon>
    </lineage>
</organism>
<evidence type="ECO:0000313" key="1">
    <source>
        <dbReference type="EMBL" id="OQN98685.1"/>
    </source>
</evidence>
<gene>
    <name evidence="1" type="ORF">B0A48_15351</name>
</gene>
<dbReference type="Proteomes" id="UP000192596">
    <property type="component" value="Unassembled WGS sequence"/>
</dbReference>
<keyword evidence="2" id="KW-1185">Reference proteome</keyword>
<reference evidence="2" key="1">
    <citation type="submission" date="2017-03" db="EMBL/GenBank/DDBJ databases">
        <title>Genomes of endolithic fungi from Antarctica.</title>
        <authorList>
            <person name="Coleine C."/>
            <person name="Masonjones S."/>
            <person name="Stajich J.E."/>
        </authorList>
    </citation>
    <scope>NUCLEOTIDE SEQUENCE [LARGE SCALE GENOMIC DNA]</scope>
    <source>
        <strain evidence="2">CCFEE 5527</strain>
    </source>
</reference>
<dbReference type="EMBL" id="NAJO01000044">
    <property type="protein sequence ID" value="OQN98685.1"/>
    <property type="molecule type" value="Genomic_DNA"/>
</dbReference>
<accession>A0A1V8SHQ7</accession>
<evidence type="ECO:0000313" key="2">
    <source>
        <dbReference type="Proteomes" id="UP000192596"/>
    </source>
</evidence>
<sequence length="291" mass="33550">MSHESEVLQKREKHDRGVMRIKMFMLELKHCELYNRWSSRLPDEVLQDYTLTFTTSPRRLAKWTAQLEHEQAGARSHHGRRNPHNAIRFDDFLKGQPLHSAIDSAIYDICDKDYRVWDLWDNLIMESIEKQRIPNETLEQLVEKCDSHELGECCNKDLAATDHLFAALGQGALAKHYQTAIKEFRNLFVWNYTRRGDYQFFCSFSDAREQGIVDLASLEIVAKAEALDGHASAKRVIDMMVANRTSMIAALAKGEIWDPSAKLSEALDEEACENHEELTQVCAFVDQEGWC</sequence>
<proteinExistence type="predicted"/>
<comment type="caution">
    <text evidence="1">The sequence shown here is derived from an EMBL/GenBank/DDBJ whole genome shotgun (WGS) entry which is preliminary data.</text>
</comment>
<name>A0A1V8SHQ7_9PEZI</name>
<dbReference type="InParanoid" id="A0A1V8SHQ7"/>
<protein>
    <submittedName>
        <fullName evidence="1">Uncharacterized protein</fullName>
    </submittedName>
</protein>
<dbReference type="AlphaFoldDB" id="A0A1V8SHQ7"/>